<sequence>MYSRSERVINFVTSDNPNIGPTSYQKTEEFENSKTQGFAPFSSLQPRITLFNESGVNNPSPNEYNTAPIPINKTGRIVPFGRSCRFKNPKNISPGPATYNIRQKIGNEIEKSGPKIGHLAMNSNMGYGYTPKIDYIPISEMIKDNEENNTTKMKNFNFKEKTLNSTIDLDEDSDDGNMIIKNNISTKNNPSKKNELKKENIEKCNLVWKRKFVTPSIPYKNLTYGFIENKDGDIEPRKPPPTDETLGPAYYDIKNTTIQSNNVYRGGYTFGNGVKEREAFKINKDIPGPGKYNLTKNIESYGIKKRNKASALMKYAPNVRFSEAIYKQEIKRNIPGPGAYKVEVASSKTSSKKKDLFFFGGKEDRFGTVKSLSNVQKNTRDNCAPGPGAYNVEHDFSENDYLYKANSKGKSSLSKDGRFKEDHEKQVIPGPGQYNIKFDFDPKIHHNVPSTKTYGFGTTSKRFPTTKISPCPGPGQYNYVGDSFDKTLTSVNEKSIPDDNNKIKSGIIVNQNANDLTKINDNKQTKAVKNAYNTDEVVKVGFGSQHDRFAKYGENENPAPGSYDSSQAYDMVKSHGKLGLTLKERFKLNINNNRLPPGLYNPSLPNKKNFHAPVNDESFMGKSERFSYNKDNKLPGPSDYLSPRYDGGLIKKSFNITYKDKEILK</sequence>
<dbReference type="OrthoDB" id="406368at2759"/>
<keyword evidence="2" id="KW-1185">Reference proteome</keyword>
<dbReference type="PANTHER" id="PTHR21580">
    <property type="entry name" value="SHIPPO-1-RELATED"/>
    <property type="match status" value="1"/>
</dbReference>
<dbReference type="AlphaFoldDB" id="A0A1Y2AQ39"/>
<dbReference type="EMBL" id="MCOG01000223">
    <property type="protein sequence ID" value="ORY24337.1"/>
    <property type="molecule type" value="Genomic_DNA"/>
</dbReference>
<evidence type="ECO:0000313" key="1">
    <source>
        <dbReference type="EMBL" id="ORY24337.1"/>
    </source>
</evidence>
<name>A0A1Y2AQ39_9FUNG</name>
<dbReference type="Pfam" id="PF07004">
    <property type="entry name" value="SHIPPO-rpt"/>
    <property type="match status" value="6"/>
</dbReference>
<organism evidence="1 2">
    <name type="scientific">Neocallimastix californiae</name>
    <dbReference type="NCBI Taxonomy" id="1754190"/>
    <lineage>
        <taxon>Eukaryota</taxon>
        <taxon>Fungi</taxon>
        <taxon>Fungi incertae sedis</taxon>
        <taxon>Chytridiomycota</taxon>
        <taxon>Chytridiomycota incertae sedis</taxon>
        <taxon>Neocallimastigomycetes</taxon>
        <taxon>Neocallimastigales</taxon>
        <taxon>Neocallimastigaceae</taxon>
        <taxon>Neocallimastix</taxon>
    </lineage>
</organism>
<evidence type="ECO:0000313" key="2">
    <source>
        <dbReference type="Proteomes" id="UP000193920"/>
    </source>
</evidence>
<dbReference type="InterPro" id="IPR051291">
    <property type="entry name" value="CIMAP"/>
</dbReference>
<gene>
    <name evidence="1" type="ORF">LY90DRAFT_675230</name>
</gene>
<protein>
    <submittedName>
        <fullName evidence="1">Uncharacterized protein</fullName>
    </submittedName>
</protein>
<dbReference type="PANTHER" id="PTHR21580:SF60">
    <property type="entry name" value="SPERM-TAIL PG-RICH REPEAT-CONTAINING PROTEIN 2"/>
    <property type="match status" value="1"/>
</dbReference>
<accession>A0A1Y2AQ39</accession>
<dbReference type="Proteomes" id="UP000193920">
    <property type="component" value="Unassembled WGS sequence"/>
</dbReference>
<proteinExistence type="predicted"/>
<dbReference type="STRING" id="1754190.A0A1Y2AQ39"/>
<comment type="caution">
    <text evidence="1">The sequence shown here is derived from an EMBL/GenBank/DDBJ whole genome shotgun (WGS) entry which is preliminary data.</text>
</comment>
<dbReference type="InterPro" id="IPR010736">
    <property type="entry name" value="SHIPPO-rpt"/>
</dbReference>
<reference evidence="1 2" key="1">
    <citation type="submission" date="2016-08" db="EMBL/GenBank/DDBJ databases">
        <title>A Parts List for Fungal Cellulosomes Revealed by Comparative Genomics.</title>
        <authorList>
            <consortium name="DOE Joint Genome Institute"/>
            <person name="Haitjema C.H."/>
            <person name="Gilmore S.P."/>
            <person name="Henske J.K."/>
            <person name="Solomon K.V."/>
            <person name="De Groot R."/>
            <person name="Kuo A."/>
            <person name="Mondo S.J."/>
            <person name="Salamov A.A."/>
            <person name="Labutti K."/>
            <person name="Zhao Z."/>
            <person name="Chiniquy J."/>
            <person name="Barry K."/>
            <person name="Brewer H.M."/>
            <person name="Purvine S.O."/>
            <person name="Wright A.T."/>
            <person name="Boxma B."/>
            <person name="Van Alen T."/>
            <person name="Hackstein J.H."/>
            <person name="Baker S.E."/>
            <person name="Grigoriev I.V."/>
            <person name="O'Malley M.A."/>
        </authorList>
    </citation>
    <scope>NUCLEOTIDE SEQUENCE [LARGE SCALE GENOMIC DNA]</scope>
    <source>
        <strain evidence="1 2">G1</strain>
    </source>
</reference>